<evidence type="ECO:0000256" key="13">
    <source>
        <dbReference type="SAM" id="Coils"/>
    </source>
</evidence>
<proteinExistence type="predicted"/>
<feature type="transmembrane region" description="Helical" evidence="14">
    <location>
        <begin position="291"/>
        <end position="315"/>
    </location>
</feature>
<dbReference type="FunFam" id="1.10.287.70:FF:000123">
    <property type="entry name" value="Potassium channel KAT3"/>
    <property type="match status" value="1"/>
</dbReference>
<feature type="transmembrane region" description="Helical" evidence="14">
    <location>
        <begin position="201"/>
        <end position="224"/>
    </location>
</feature>
<dbReference type="InterPro" id="IPR014710">
    <property type="entry name" value="RmlC-like_jellyroll"/>
</dbReference>
<dbReference type="InterPro" id="IPR003967">
    <property type="entry name" value="K_chnl_volt-dep_ERG"/>
</dbReference>
<dbReference type="AlphaFoldDB" id="A0A6P8IZX4"/>
<keyword evidence="3" id="KW-1003">Cell membrane</keyword>
<dbReference type="Gene3D" id="2.60.120.10">
    <property type="entry name" value="Jelly Rolls"/>
    <property type="match status" value="1"/>
</dbReference>
<evidence type="ECO:0000313" key="17">
    <source>
        <dbReference type="RefSeq" id="XP_031573096.1"/>
    </source>
</evidence>
<keyword evidence="13" id="KW-0175">Coiled coil</keyword>
<dbReference type="InterPro" id="IPR005821">
    <property type="entry name" value="Ion_trans_dom"/>
</dbReference>
<evidence type="ECO:0000256" key="3">
    <source>
        <dbReference type="ARBA" id="ARBA00022475"/>
    </source>
</evidence>
<evidence type="ECO:0000256" key="6">
    <source>
        <dbReference type="ARBA" id="ARBA00022826"/>
    </source>
</evidence>
<evidence type="ECO:0000256" key="11">
    <source>
        <dbReference type="ARBA" id="ARBA00023136"/>
    </source>
</evidence>
<dbReference type="FunFam" id="1.10.1200.260:FF:000001">
    <property type="entry name" value="Potassium voltage-gated channel subfamily H member 7"/>
    <property type="match status" value="1"/>
</dbReference>
<dbReference type="InterPro" id="IPR050818">
    <property type="entry name" value="KCNH_animal-type"/>
</dbReference>
<dbReference type="Gene3D" id="1.10.287.70">
    <property type="match status" value="1"/>
</dbReference>
<keyword evidence="16" id="KW-1185">Reference proteome</keyword>
<dbReference type="InterPro" id="IPR000595">
    <property type="entry name" value="cNMP-bd_dom"/>
</dbReference>
<keyword evidence="9 14" id="KW-1133">Transmembrane helix</keyword>
<evidence type="ECO:0000256" key="7">
    <source>
        <dbReference type="ARBA" id="ARBA00022882"/>
    </source>
</evidence>
<dbReference type="PROSITE" id="PS50042">
    <property type="entry name" value="CNMP_BINDING_3"/>
    <property type="match status" value="1"/>
</dbReference>
<keyword evidence="12" id="KW-0407">Ion channel</keyword>
<dbReference type="GO" id="GO:0005242">
    <property type="term" value="F:inward rectifier potassium channel activity"/>
    <property type="evidence" value="ECO:0007669"/>
    <property type="project" value="TreeGrafter"/>
</dbReference>
<evidence type="ECO:0000256" key="9">
    <source>
        <dbReference type="ARBA" id="ARBA00022989"/>
    </source>
</evidence>
<dbReference type="GO" id="GO:0042391">
    <property type="term" value="P:regulation of membrane potential"/>
    <property type="evidence" value="ECO:0007669"/>
    <property type="project" value="TreeGrafter"/>
</dbReference>
<dbReference type="Pfam" id="PF00520">
    <property type="entry name" value="Ion_trans"/>
    <property type="match status" value="1"/>
</dbReference>
<keyword evidence="2" id="KW-0813">Transport</keyword>
<evidence type="ECO:0000259" key="15">
    <source>
        <dbReference type="PROSITE" id="PS50042"/>
    </source>
</evidence>
<dbReference type="PANTHER" id="PTHR10217">
    <property type="entry name" value="VOLTAGE AND LIGAND GATED POTASSIUM CHANNEL"/>
    <property type="match status" value="1"/>
</dbReference>
<name>A0A6P8IZX4_ACTTE</name>
<dbReference type="RefSeq" id="XP_031573096.1">
    <property type="nucleotide sequence ID" value="XM_031717236.1"/>
</dbReference>
<keyword evidence="7" id="KW-0851">Voltage-gated channel</keyword>
<keyword evidence="5 14" id="KW-0812">Transmembrane</keyword>
<keyword evidence="4" id="KW-0633">Potassium transport</keyword>
<feature type="transmembrane region" description="Helical" evidence="14">
    <location>
        <begin position="58"/>
        <end position="79"/>
    </location>
</feature>
<organism evidence="16 17">
    <name type="scientific">Actinia tenebrosa</name>
    <name type="common">Australian red waratah sea anemone</name>
    <dbReference type="NCBI Taxonomy" id="6105"/>
    <lineage>
        <taxon>Eukaryota</taxon>
        <taxon>Metazoa</taxon>
        <taxon>Cnidaria</taxon>
        <taxon>Anthozoa</taxon>
        <taxon>Hexacorallia</taxon>
        <taxon>Actiniaria</taxon>
        <taxon>Actiniidae</taxon>
        <taxon>Actinia</taxon>
    </lineage>
</organism>
<dbReference type="SMART" id="SM00100">
    <property type="entry name" value="cNMP"/>
    <property type="match status" value="1"/>
</dbReference>
<evidence type="ECO:0000256" key="12">
    <source>
        <dbReference type="ARBA" id="ARBA00023303"/>
    </source>
</evidence>
<dbReference type="GO" id="GO:0005886">
    <property type="term" value="C:plasma membrane"/>
    <property type="evidence" value="ECO:0007669"/>
    <property type="project" value="UniProtKB-SubCell"/>
</dbReference>
<evidence type="ECO:0000256" key="4">
    <source>
        <dbReference type="ARBA" id="ARBA00022538"/>
    </source>
</evidence>
<dbReference type="OrthoDB" id="432483at2759"/>
<dbReference type="CDD" id="cd00038">
    <property type="entry name" value="CAP_ED"/>
    <property type="match status" value="1"/>
</dbReference>
<reference evidence="17" key="1">
    <citation type="submission" date="2025-08" db="UniProtKB">
        <authorList>
            <consortium name="RefSeq"/>
        </authorList>
    </citation>
    <scope>IDENTIFICATION</scope>
    <source>
        <tissue evidence="17">Tentacle</tissue>
    </source>
</reference>
<dbReference type="PANTHER" id="PTHR10217:SF548">
    <property type="entry name" value="GH12235P"/>
    <property type="match status" value="1"/>
</dbReference>
<keyword evidence="11 14" id="KW-0472">Membrane</keyword>
<dbReference type="InParanoid" id="A0A6P8IZX4"/>
<dbReference type="Proteomes" id="UP000515163">
    <property type="component" value="Unplaced"/>
</dbReference>
<dbReference type="GO" id="GO:0034702">
    <property type="term" value="C:monoatomic ion channel complex"/>
    <property type="evidence" value="ECO:0007669"/>
    <property type="project" value="UniProtKB-KW"/>
</dbReference>
<dbReference type="InterPro" id="IPR018490">
    <property type="entry name" value="cNMP-bd_dom_sf"/>
</dbReference>
<dbReference type="GeneID" id="116307091"/>
<evidence type="ECO:0000256" key="1">
    <source>
        <dbReference type="ARBA" id="ARBA00004651"/>
    </source>
</evidence>
<dbReference type="Pfam" id="PF00027">
    <property type="entry name" value="cNMP_binding"/>
    <property type="match status" value="1"/>
</dbReference>
<dbReference type="KEGG" id="aten:116307091"/>
<evidence type="ECO:0000256" key="2">
    <source>
        <dbReference type="ARBA" id="ARBA00022448"/>
    </source>
</evidence>
<gene>
    <name evidence="17" type="primary">LOC116307091</name>
</gene>
<dbReference type="InterPro" id="IPR003938">
    <property type="entry name" value="K_chnl_volt-dep_EAG/ELK/ERG"/>
</dbReference>
<sequence>MPRVDRHSFKLRNPSYNPHLGIRGLVVMTSLGNNAPNRAFTNGCIIRHDAIFKAAWDWFILILVMYTAIEIPYSAAFLLPDEIRSRKHPPDRFSALLNGSPLAVCNLCVDLIFVVDIPINFRSTYINEGTEELVTQPKRIAWHYFRSWFMIDLLSAIPFEFMIDTEKEGATTLMGLLKTARLLRLVRVVRKLDRYSEYGQAVIILLTCLFLLVAHWLACIWHAIGEAEYGKYDYGWITRLSRQISGSCNTSVTGESPSAETRYVTALYFTMTSLSSVGFGNISPNTNAEKVFSICVMIVGALMYASIFGNMTAIIQRLYSQTSRHHRNLRIVRDFIRFYKIPANLRDDLEEYFRHEWSYTKGVDIDKVLNRFPESLQADICVHLHKKLFAECTAFRGASEGCLRALSRRFDIRRLLPGQYLIKQGDEVKKLYFIAKGFMEVIRDGKIILVLGKGDVISCEYGSFACTTFVPAKANASLLVQTYCQIHVVDWQDLLAVLKVYSDFRENFTHHLKLAYNLGNVEEEDNFEEYLSSEASPGIVDLNHIEMKPLRSKNRNPKTSSARVPDLSVIENKIDKLELKMDEIDKKFSDMMSKILPFIKRMTEKTAAGDRITEDVDYEC</sequence>
<dbReference type="Gene3D" id="1.10.1200.260">
    <property type="match status" value="1"/>
</dbReference>
<evidence type="ECO:0000256" key="8">
    <source>
        <dbReference type="ARBA" id="ARBA00022958"/>
    </source>
</evidence>
<dbReference type="SUPFAM" id="SSF51206">
    <property type="entry name" value="cAMP-binding domain-like"/>
    <property type="match status" value="1"/>
</dbReference>
<protein>
    <submittedName>
        <fullName evidence="17">Potassium voltage-gated channel subfamily H member 6-like</fullName>
    </submittedName>
</protein>
<keyword evidence="10" id="KW-0406">Ion transport</keyword>
<dbReference type="SUPFAM" id="SSF81324">
    <property type="entry name" value="Voltage-gated potassium channels"/>
    <property type="match status" value="1"/>
</dbReference>
<keyword evidence="6" id="KW-0631">Potassium channel</keyword>
<keyword evidence="8" id="KW-0630">Potassium</keyword>
<evidence type="ECO:0000256" key="5">
    <source>
        <dbReference type="ARBA" id="ARBA00022692"/>
    </source>
</evidence>
<evidence type="ECO:0000313" key="16">
    <source>
        <dbReference type="Proteomes" id="UP000515163"/>
    </source>
</evidence>
<dbReference type="PRINTS" id="PR01470">
    <property type="entry name" value="ERGCHANNEL"/>
</dbReference>
<evidence type="ECO:0000256" key="14">
    <source>
        <dbReference type="SAM" id="Phobius"/>
    </source>
</evidence>
<evidence type="ECO:0000256" key="10">
    <source>
        <dbReference type="ARBA" id="ARBA00023065"/>
    </source>
</evidence>
<accession>A0A6P8IZX4</accession>
<feature type="domain" description="Cyclic nucleotide-binding" evidence="15">
    <location>
        <begin position="394"/>
        <end position="458"/>
    </location>
</feature>
<feature type="coiled-coil region" evidence="13">
    <location>
        <begin position="567"/>
        <end position="594"/>
    </location>
</feature>
<dbReference type="PRINTS" id="PR01463">
    <property type="entry name" value="EAGCHANLFMLY"/>
</dbReference>
<comment type="subcellular location">
    <subcellularLocation>
        <location evidence="1">Cell membrane</location>
        <topology evidence="1">Multi-pass membrane protein</topology>
    </subcellularLocation>
</comment>